<reference evidence="1 2" key="2">
    <citation type="journal article" date="2014" name="BMC Genomics">
        <title>An improved genome release (version Mt4.0) for the model legume Medicago truncatula.</title>
        <authorList>
            <person name="Tang H."/>
            <person name="Krishnakumar V."/>
            <person name="Bidwell S."/>
            <person name="Rosen B."/>
            <person name="Chan A."/>
            <person name="Zhou S."/>
            <person name="Gentzbittel L."/>
            <person name="Childs K.L."/>
            <person name="Yandell M."/>
            <person name="Gundlach H."/>
            <person name="Mayer K.F."/>
            <person name="Schwartz D.C."/>
            <person name="Town C.D."/>
        </authorList>
    </citation>
    <scope>GENOME REANNOTATION</scope>
    <source>
        <strain evidence="1">A17</strain>
        <strain evidence="2">cv. Jemalong A17</strain>
    </source>
</reference>
<name>A0A072VCI2_MEDTR</name>
<reference evidence="1 2" key="1">
    <citation type="journal article" date="2011" name="Nature">
        <title>The Medicago genome provides insight into the evolution of rhizobial symbioses.</title>
        <authorList>
            <person name="Young N.D."/>
            <person name="Debelle F."/>
            <person name="Oldroyd G.E."/>
            <person name="Geurts R."/>
            <person name="Cannon S.B."/>
            <person name="Udvardi M.K."/>
            <person name="Benedito V.A."/>
            <person name="Mayer K.F."/>
            <person name="Gouzy J."/>
            <person name="Schoof H."/>
            <person name="Van de Peer Y."/>
            <person name="Proost S."/>
            <person name="Cook D.R."/>
            <person name="Meyers B.C."/>
            <person name="Spannagl M."/>
            <person name="Cheung F."/>
            <person name="De Mita S."/>
            <person name="Krishnakumar V."/>
            <person name="Gundlach H."/>
            <person name="Zhou S."/>
            <person name="Mudge J."/>
            <person name="Bharti A.K."/>
            <person name="Murray J.D."/>
            <person name="Naoumkina M.A."/>
            <person name="Rosen B."/>
            <person name="Silverstein K.A."/>
            <person name="Tang H."/>
            <person name="Rombauts S."/>
            <person name="Zhao P.X."/>
            <person name="Zhou P."/>
            <person name="Barbe V."/>
            <person name="Bardou P."/>
            <person name="Bechner M."/>
            <person name="Bellec A."/>
            <person name="Berger A."/>
            <person name="Berges H."/>
            <person name="Bidwell S."/>
            <person name="Bisseling T."/>
            <person name="Choisne N."/>
            <person name="Couloux A."/>
            <person name="Denny R."/>
            <person name="Deshpande S."/>
            <person name="Dai X."/>
            <person name="Doyle J.J."/>
            <person name="Dudez A.M."/>
            <person name="Farmer A.D."/>
            <person name="Fouteau S."/>
            <person name="Franken C."/>
            <person name="Gibelin C."/>
            <person name="Gish J."/>
            <person name="Goldstein S."/>
            <person name="Gonzalez A.J."/>
            <person name="Green P.J."/>
            <person name="Hallab A."/>
            <person name="Hartog M."/>
            <person name="Hua A."/>
            <person name="Humphray S.J."/>
            <person name="Jeong D.H."/>
            <person name="Jing Y."/>
            <person name="Jocker A."/>
            <person name="Kenton S.M."/>
            <person name="Kim D.J."/>
            <person name="Klee K."/>
            <person name="Lai H."/>
            <person name="Lang C."/>
            <person name="Lin S."/>
            <person name="Macmil S.L."/>
            <person name="Magdelenat G."/>
            <person name="Matthews L."/>
            <person name="McCorrison J."/>
            <person name="Monaghan E.L."/>
            <person name="Mun J.H."/>
            <person name="Najar F.Z."/>
            <person name="Nicholson C."/>
            <person name="Noirot C."/>
            <person name="O'Bleness M."/>
            <person name="Paule C.R."/>
            <person name="Poulain J."/>
            <person name="Prion F."/>
            <person name="Qin B."/>
            <person name="Qu C."/>
            <person name="Retzel E.F."/>
            <person name="Riddle C."/>
            <person name="Sallet E."/>
            <person name="Samain S."/>
            <person name="Samson N."/>
            <person name="Sanders I."/>
            <person name="Saurat O."/>
            <person name="Scarpelli C."/>
            <person name="Schiex T."/>
            <person name="Segurens B."/>
            <person name="Severin A.J."/>
            <person name="Sherrier D.J."/>
            <person name="Shi R."/>
            <person name="Sims S."/>
            <person name="Singer S.R."/>
            <person name="Sinharoy S."/>
            <person name="Sterck L."/>
            <person name="Viollet A."/>
            <person name="Wang B.B."/>
            <person name="Wang K."/>
            <person name="Wang M."/>
            <person name="Wang X."/>
            <person name="Warfsmann J."/>
            <person name="Weissenbach J."/>
            <person name="White D.D."/>
            <person name="White J.D."/>
            <person name="Wiley G.B."/>
            <person name="Wincker P."/>
            <person name="Xing Y."/>
            <person name="Yang L."/>
            <person name="Yao Z."/>
            <person name="Ying F."/>
            <person name="Zhai J."/>
            <person name="Zhou L."/>
            <person name="Zuber A."/>
            <person name="Denarie J."/>
            <person name="Dixon R.A."/>
            <person name="May G.D."/>
            <person name="Schwartz D.C."/>
            <person name="Rogers J."/>
            <person name="Quetier F."/>
            <person name="Town C.D."/>
            <person name="Roe B.A."/>
        </authorList>
    </citation>
    <scope>NUCLEOTIDE SEQUENCE [LARGE SCALE GENOMIC DNA]</scope>
    <source>
        <strain evidence="1">A17</strain>
        <strain evidence="2">cv. Jemalong A17</strain>
    </source>
</reference>
<organism evidence="1 3">
    <name type="scientific">Medicago truncatula</name>
    <name type="common">Barrel medic</name>
    <name type="synonym">Medicago tribuloides</name>
    <dbReference type="NCBI Taxonomy" id="3880"/>
    <lineage>
        <taxon>Eukaryota</taxon>
        <taxon>Viridiplantae</taxon>
        <taxon>Streptophyta</taxon>
        <taxon>Embryophyta</taxon>
        <taxon>Tracheophyta</taxon>
        <taxon>Spermatophyta</taxon>
        <taxon>Magnoliopsida</taxon>
        <taxon>eudicotyledons</taxon>
        <taxon>Gunneridae</taxon>
        <taxon>Pentapetalae</taxon>
        <taxon>rosids</taxon>
        <taxon>fabids</taxon>
        <taxon>Fabales</taxon>
        <taxon>Fabaceae</taxon>
        <taxon>Papilionoideae</taxon>
        <taxon>50 kb inversion clade</taxon>
        <taxon>NPAAA clade</taxon>
        <taxon>Hologalegina</taxon>
        <taxon>IRL clade</taxon>
        <taxon>Trifolieae</taxon>
        <taxon>Medicago</taxon>
    </lineage>
</organism>
<dbReference type="EnsemblPlants" id="KEH39744">
    <property type="protein sequence ID" value="KEH39744"/>
    <property type="gene ID" value="MTR_1g008765"/>
</dbReference>
<dbReference type="AlphaFoldDB" id="A0A072VCI2"/>
<dbReference type="HOGENOM" id="CLU_2926018_0_0_1"/>
<proteinExistence type="predicted"/>
<accession>A0A072VCI2</accession>
<dbReference type="Proteomes" id="UP000002051">
    <property type="component" value="Unassembled WGS sequence"/>
</dbReference>
<evidence type="ECO:0000313" key="3">
    <source>
        <dbReference type="Proteomes" id="UP000002051"/>
    </source>
</evidence>
<dbReference type="EMBL" id="CM001217">
    <property type="protein sequence ID" value="KEH39744.1"/>
    <property type="molecule type" value="Genomic_DNA"/>
</dbReference>
<sequence>MILIDDLLRSIVSKLLSLPMPTIVVVTGNASSLDDVVVLDRVSHSLSLRNLFLLGSSAGNF</sequence>
<keyword evidence="3" id="KW-1185">Reference proteome</keyword>
<protein>
    <submittedName>
        <fullName evidence="1 2">Uncharacterized protein</fullName>
    </submittedName>
</protein>
<gene>
    <name evidence="1" type="ordered locus">MTR_1g008765</name>
</gene>
<evidence type="ECO:0000313" key="1">
    <source>
        <dbReference type="EMBL" id="KEH39744.1"/>
    </source>
</evidence>
<evidence type="ECO:0000313" key="2">
    <source>
        <dbReference type="EnsemblPlants" id="KEH39744"/>
    </source>
</evidence>
<reference evidence="2" key="3">
    <citation type="submission" date="2015-04" db="UniProtKB">
        <authorList>
            <consortium name="EnsemblPlants"/>
        </authorList>
    </citation>
    <scope>IDENTIFICATION</scope>
    <source>
        <strain evidence="2">cv. Jemalong A17</strain>
    </source>
</reference>